<dbReference type="InterPro" id="IPR010095">
    <property type="entry name" value="Cas12f1-like_TNB"/>
</dbReference>
<feature type="non-terminal residue" evidence="7">
    <location>
        <position position="1"/>
    </location>
</feature>
<evidence type="ECO:0000313" key="7">
    <source>
        <dbReference type="EMBL" id="MFC4337666.1"/>
    </source>
</evidence>
<keyword evidence="3" id="KW-0238">DNA-binding</keyword>
<keyword evidence="7" id="KW-0540">Nuclease</keyword>
<protein>
    <submittedName>
        <fullName evidence="7">RNA-guided endonuclease InsQ/TnpB family protein</fullName>
    </submittedName>
</protein>
<reference evidence="8" key="1">
    <citation type="journal article" date="2019" name="Int. J. Syst. Evol. Microbiol.">
        <title>The Global Catalogue of Microorganisms (GCM) 10K type strain sequencing project: providing services to taxonomists for standard genome sequencing and annotation.</title>
        <authorList>
            <consortium name="The Broad Institute Genomics Platform"/>
            <consortium name="The Broad Institute Genome Sequencing Center for Infectious Disease"/>
            <person name="Wu L."/>
            <person name="Ma J."/>
        </authorList>
    </citation>
    <scope>NUCLEOTIDE SEQUENCE [LARGE SCALE GENOMIC DNA]</scope>
    <source>
        <strain evidence="8">IBRC-M 10908</strain>
    </source>
</reference>
<evidence type="ECO:0000256" key="1">
    <source>
        <dbReference type="ARBA" id="ARBA00008761"/>
    </source>
</evidence>
<accession>A0ABV8U3I0</accession>
<dbReference type="EMBL" id="JBHSDK010000056">
    <property type="protein sequence ID" value="MFC4337666.1"/>
    <property type="molecule type" value="Genomic_DNA"/>
</dbReference>
<evidence type="ECO:0000313" key="8">
    <source>
        <dbReference type="Proteomes" id="UP001595823"/>
    </source>
</evidence>
<evidence type="ECO:0000259" key="6">
    <source>
        <dbReference type="Pfam" id="PF07282"/>
    </source>
</evidence>
<dbReference type="NCBIfam" id="NF040570">
    <property type="entry name" value="guided_TnpB"/>
    <property type="match status" value="1"/>
</dbReference>
<evidence type="ECO:0000256" key="2">
    <source>
        <dbReference type="ARBA" id="ARBA00022578"/>
    </source>
</evidence>
<feature type="non-terminal residue" evidence="7">
    <location>
        <position position="251"/>
    </location>
</feature>
<keyword evidence="8" id="KW-1185">Reference proteome</keyword>
<dbReference type="Proteomes" id="UP001595823">
    <property type="component" value="Unassembled WGS sequence"/>
</dbReference>
<feature type="domain" description="Cas12f1-like TNB" evidence="6">
    <location>
        <begin position="181"/>
        <end position="250"/>
    </location>
</feature>
<keyword evidence="2" id="KW-0815">Transposition</keyword>
<proteinExistence type="inferred from homology"/>
<name>A0ABV8U3I0_9ACTN</name>
<evidence type="ECO:0000259" key="5">
    <source>
        <dbReference type="Pfam" id="PF01385"/>
    </source>
</evidence>
<dbReference type="RefSeq" id="WP_380624884.1">
    <property type="nucleotide sequence ID" value="NZ_JBHSDK010000056.1"/>
</dbReference>
<dbReference type="GO" id="GO:0004519">
    <property type="term" value="F:endonuclease activity"/>
    <property type="evidence" value="ECO:0007669"/>
    <property type="project" value="UniProtKB-KW"/>
</dbReference>
<gene>
    <name evidence="7" type="ORF">ACFPET_20945</name>
</gene>
<dbReference type="InterPro" id="IPR001959">
    <property type="entry name" value="Transposase"/>
</dbReference>
<feature type="domain" description="Probable transposase IS891/IS1136/IS1341" evidence="5">
    <location>
        <begin position="53"/>
        <end position="168"/>
    </location>
</feature>
<dbReference type="Pfam" id="PF01385">
    <property type="entry name" value="OrfB_IS605"/>
    <property type="match status" value="1"/>
</dbReference>
<keyword evidence="4" id="KW-0233">DNA recombination</keyword>
<comment type="similarity">
    <text evidence="1">In the C-terminal section; belongs to the transposase 35 family.</text>
</comment>
<evidence type="ECO:0000256" key="3">
    <source>
        <dbReference type="ARBA" id="ARBA00023125"/>
    </source>
</evidence>
<comment type="caution">
    <text evidence="7">The sequence shown here is derived from an EMBL/GenBank/DDBJ whole genome shotgun (WGS) entry which is preliminary data.</text>
</comment>
<sequence length="251" mass="27837">AEYTRRGFSVKDNGRLYIAKVGDLRVAWSRELPSDPSSVTVVKTPTGKYFASFVVAVEDETDFLDPLPDGAETGIDLGLKSFAVLRGGKTIENPRFFRRLERKLKKAQRSLSRKEKGSANRAKARLKVARVHEKIKNSRSDWIDKQVKQIVSESQAVYCEDLNVTGLVRGRAAKSIADASFGMFLTRLESKAARAGRVFVRVDRFFPSTRLCSDCGALTGPSGLEGLTVRHWECGCGAVHDRDANAEINIR</sequence>
<keyword evidence="7" id="KW-0378">Hydrolase</keyword>
<organism evidence="7 8">
    <name type="scientific">Salininema proteolyticum</name>
    <dbReference type="NCBI Taxonomy" id="1607685"/>
    <lineage>
        <taxon>Bacteria</taxon>
        <taxon>Bacillati</taxon>
        <taxon>Actinomycetota</taxon>
        <taxon>Actinomycetes</taxon>
        <taxon>Glycomycetales</taxon>
        <taxon>Glycomycetaceae</taxon>
        <taxon>Salininema</taxon>
    </lineage>
</organism>
<dbReference type="Pfam" id="PF07282">
    <property type="entry name" value="Cas12f1-like_TNB"/>
    <property type="match status" value="1"/>
</dbReference>
<keyword evidence="7" id="KW-0255">Endonuclease</keyword>
<evidence type="ECO:0000256" key="4">
    <source>
        <dbReference type="ARBA" id="ARBA00023172"/>
    </source>
</evidence>